<dbReference type="RefSeq" id="WP_163952758.1">
    <property type="nucleotide sequence ID" value="NZ_JAAFZH010000011.1"/>
</dbReference>
<evidence type="ECO:0000259" key="2">
    <source>
        <dbReference type="PROSITE" id="PS50110"/>
    </source>
</evidence>
<dbReference type="SUPFAM" id="SSF52172">
    <property type="entry name" value="CheY-like"/>
    <property type="match status" value="1"/>
</dbReference>
<comment type="caution">
    <text evidence="3">The sequence shown here is derived from an EMBL/GenBank/DDBJ whole genome shotgun (WGS) entry which is preliminary data.</text>
</comment>
<protein>
    <submittedName>
        <fullName evidence="3">Response regulator</fullName>
    </submittedName>
</protein>
<dbReference type="PANTHER" id="PTHR44520:SF2">
    <property type="entry name" value="RESPONSE REGULATOR RCP1"/>
    <property type="match status" value="1"/>
</dbReference>
<name>A0A6L9LA18_9BACT</name>
<dbReference type="PROSITE" id="PS50110">
    <property type="entry name" value="RESPONSE_REGULATORY"/>
    <property type="match status" value="1"/>
</dbReference>
<evidence type="ECO:0000313" key="4">
    <source>
        <dbReference type="Proteomes" id="UP000474175"/>
    </source>
</evidence>
<dbReference type="SMART" id="SM00448">
    <property type="entry name" value="REC"/>
    <property type="match status" value="1"/>
</dbReference>
<keyword evidence="4" id="KW-1185">Reference proteome</keyword>
<sequence length="130" mass="14871">MSLPITCLVIDDDEDDQEFFLLALRKMRSPLTCQFANDGQEALEKLKKDTNFSPNYIFLDLNMPGMSGKQCLTEIKKIAHLQHTPVFIYSTSSDSRDIAETRRLGADEFITKPTQVNLLTDQLSKLFMTY</sequence>
<dbReference type="InterPro" id="IPR011006">
    <property type="entry name" value="CheY-like_superfamily"/>
</dbReference>
<keyword evidence="1" id="KW-0597">Phosphoprotein</keyword>
<organism evidence="3 4">
    <name type="scientific">Spirosoma terrae</name>
    <dbReference type="NCBI Taxonomy" id="1968276"/>
    <lineage>
        <taxon>Bacteria</taxon>
        <taxon>Pseudomonadati</taxon>
        <taxon>Bacteroidota</taxon>
        <taxon>Cytophagia</taxon>
        <taxon>Cytophagales</taxon>
        <taxon>Cytophagaceae</taxon>
        <taxon>Spirosoma</taxon>
    </lineage>
</organism>
<reference evidence="3 4" key="1">
    <citation type="submission" date="2020-02" db="EMBL/GenBank/DDBJ databases">
        <title>Draft genome sequence of two Spirosoma agri KCTC 52727 and Spirosoma terrae KCTC 52035.</title>
        <authorList>
            <person name="Rojas J."/>
            <person name="Ambika Manirajan B."/>
            <person name="Suarez C."/>
            <person name="Ratering S."/>
            <person name="Schnell S."/>
        </authorList>
    </citation>
    <scope>NUCLEOTIDE SEQUENCE [LARGE SCALE GENOMIC DNA]</scope>
    <source>
        <strain evidence="3 4">KCTC 52035</strain>
    </source>
</reference>
<evidence type="ECO:0000256" key="1">
    <source>
        <dbReference type="PROSITE-ProRule" id="PRU00169"/>
    </source>
</evidence>
<dbReference type="Proteomes" id="UP000474175">
    <property type="component" value="Unassembled WGS sequence"/>
</dbReference>
<feature type="domain" description="Response regulatory" evidence="2">
    <location>
        <begin position="6"/>
        <end position="127"/>
    </location>
</feature>
<dbReference type="InterPro" id="IPR052893">
    <property type="entry name" value="TCS_response_regulator"/>
</dbReference>
<dbReference type="GO" id="GO:0000160">
    <property type="term" value="P:phosphorelay signal transduction system"/>
    <property type="evidence" value="ECO:0007669"/>
    <property type="project" value="InterPro"/>
</dbReference>
<accession>A0A6L9LA18</accession>
<proteinExistence type="predicted"/>
<gene>
    <name evidence="3" type="ORF">GK108_20995</name>
</gene>
<dbReference type="AlphaFoldDB" id="A0A6L9LA18"/>
<dbReference type="InterPro" id="IPR001789">
    <property type="entry name" value="Sig_transdc_resp-reg_receiver"/>
</dbReference>
<dbReference type="Pfam" id="PF00072">
    <property type="entry name" value="Response_reg"/>
    <property type="match status" value="1"/>
</dbReference>
<dbReference type="Gene3D" id="3.40.50.2300">
    <property type="match status" value="1"/>
</dbReference>
<dbReference type="EMBL" id="JAAFZH010000011">
    <property type="protein sequence ID" value="NDU97374.1"/>
    <property type="molecule type" value="Genomic_DNA"/>
</dbReference>
<dbReference type="PANTHER" id="PTHR44520">
    <property type="entry name" value="RESPONSE REGULATOR RCP1-RELATED"/>
    <property type="match status" value="1"/>
</dbReference>
<feature type="modified residue" description="4-aspartylphosphate" evidence="1">
    <location>
        <position position="60"/>
    </location>
</feature>
<evidence type="ECO:0000313" key="3">
    <source>
        <dbReference type="EMBL" id="NDU97374.1"/>
    </source>
</evidence>